<evidence type="ECO:0000256" key="1">
    <source>
        <dbReference type="SAM" id="MobiDB-lite"/>
    </source>
</evidence>
<organism evidence="3 4">
    <name type="scientific">Streptomyces pseudovenezuelae</name>
    <dbReference type="NCBI Taxonomy" id="67350"/>
    <lineage>
        <taxon>Bacteria</taxon>
        <taxon>Bacillati</taxon>
        <taxon>Actinomycetota</taxon>
        <taxon>Actinomycetes</taxon>
        <taxon>Kitasatosporales</taxon>
        <taxon>Streptomycetaceae</taxon>
        <taxon>Streptomyces</taxon>
        <taxon>Streptomyces aurantiacus group</taxon>
    </lineage>
</organism>
<feature type="transmembrane region" description="Helical" evidence="2">
    <location>
        <begin position="78"/>
        <end position="98"/>
    </location>
</feature>
<gene>
    <name evidence="3" type="ORF">OG929_10950</name>
</gene>
<accession>A0ABZ1WSL4</accession>
<proteinExistence type="predicted"/>
<keyword evidence="2" id="KW-0472">Membrane</keyword>
<dbReference type="Proteomes" id="UP001432168">
    <property type="component" value="Chromosome"/>
</dbReference>
<evidence type="ECO:0000256" key="2">
    <source>
        <dbReference type="SAM" id="Phobius"/>
    </source>
</evidence>
<dbReference type="EMBL" id="CP109011">
    <property type="protein sequence ID" value="WUT42769.1"/>
    <property type="molecule type" value="Genomic_DNA"/>
</dbReference>
<protein>
    <submittedName>
        <fullName evidence="3">Uncharacterized protein</fullName>
    </submittedName>
</protein>
<feature type="compositionally biased region" description="Basic and acidic residues" evidence="1">
    <location>
        <begin position="158"/>
        <end position="169"/>
    </location>
</feature>
<evidence type="ECO:0000313" key="3">
    <source>
        <dbReference type="EMBL" id="WUT42769.1"/>
    </source>
</evidence>
<name>A0ABZ1WSL4_9ACTN</name>
<keyword evidence="2" id="KW-1133">Transmembrane helix</keyword>
<feature type="transmembrane region" description="Helical" evidence="2">
    <location>
        <begin position="110"/>
        <end position="134"/>
    </location>
</feature>
<keyword evidence="4" id="KW-1185">Reference proteome</keyword>
<keyword evidence="2" id="KW-0812">Transmembrane</keyword>
<feature type="region of interest" description="Disordered" evidence="1">
    <location>
        <begin position="145"/>
        <end position="169"/>
    </location>
</feature>
<evidence type="ECO:0000313" key="4">
    <source>
        <dbReference type="Proteomes" id="UP001432168"/>
    </source>
</evidence>
<sequence length="169" mass="17336">MAVFGIRAWWRRSRMSGDTDPPVEPPGVPSEAACQGPVPLDDHALKAYAMQRPEWAEALIQVESARVSGEIRLLSVRLLLGTACGSVLLFSVTIATRVAPSVPVGSATPLTTAVIGAVSAAILTALGAGLGRVLRGRLTEARVTSVSGGGVSSGAQRPPERDAGSSDAP</sequence>
<reference evidence="3" key="1">
    <citation type="submission" date="2022-10" db="EMBL/GenBank/DDBJ databases">
        <title>The complete genomes of actinobacterial strains from the NBC collection.</title>
        <authorList>
            <person name="Joergensen T.S."/>
            <person name="Alvarez Arevalo M."/>
            <person name="Sterndorff E.B."/>
            <person name="Faurdal D."/>
            <person name="Vuksanovic O."/>
            <person name="Mourched A.-S."/>
            <person name="Charusanti P."/>
            <person name="Shaw S."/>
            <person name="Blin K."/>
            <person name="Weber T."/>
        </authorList>
    </citation>
    <scope>NUCLEOTIDE SEQUENCE</scope>
    <source>
        <strain evidence="3">NBC_00686</strain>
    </source>
</reference>
<dbReference type="RefSeq" id="WP_329262123.1">
    <property type="nucleotide sequence ID" value="NZ_CP108992.1"/>
</dbReference>